<dbReference type="SMART" id="SM00267">
    <property type="entry name" value="GGDEF"/>
    <property type="match status" value="1"/>
</dbReference>
<dbReference type="InterPro" id="IPR043128">
    <property type="entry name" value="Rev_trsase/Diguanyl_cyclase"/>
</dbReference>
<dbReference type="InterPro" id="IPR000160">
    <property type="entry name" value="GGDEF_dom"/>
</dbReference>
<dbReference type="NCBIfam" id="TIGR00254">
    <property type="entry name" value="GGDEF"/>
    <property type="match status" value="1"/>
</dbReference>
<feature type="domain" description="GGDEF" evidence="3">
    <location>
        <begin position="237"/>
        <end position="366"/>
    </location>
</feature>
<dbReference type="InterPro" id="IPR029787">
    <property type="entry name" value="Nucleotide_cyclase"/>
</dbReference>
<evidence type="ECO:0000313" key="4">
    <source>
        <dbReference type="EMBL" id="PNI06676.1"/>
    </source>
</evidence>
<sequence>MIAASQSKQLHPLIQRTKTLLLIVSVVLMIANLYTLTSTKELARSYTYKQHKATWFLFYLTKEFTELVAIMPHALDTPKDLENVKLKYELTWSRFDLILHNSEADEFLEIDGTLHYFKNTFDHFKLLESLLVSINDEQSLANFTTRTEALYQDVIQYINDNFKIQSPMYLEQKAQAEYVTNIQYALILLLFFSIGLVSFIWYKEAQYHRLLALTDPLTDIGNRLSMFRSISHRPSSSYYSLFLLDLNGFKAINDDFGHLAGDSVLKQVTKRLSHIPTFDYELFRMGGDEFALIINSVEPLELEGMQGLIEQCFEHEFVVGDNQYRALNTSIGVSSYPNDATDINQLIHIADQKMYAMKHQKKGPSL</sequence>
<evidence type="ECO:0000256" key="1">
    <source>
        <dbReference type="ARBA" id="ARBA00012528"/>
    </source>
</evidence>
<dbReference type="EC" id="2.7.7.65" evidence="1"/>
<dbReference type="GO" id="GO:0005886">
    <property type="term" value="C:plasma membrane"/>
    <property type="evidence" value="ECO:0007669"/>
    <property type="project" value="TreeGrafter"/>
</dbReference>
<dbReference type="GO" id="GO:1902201">
    <property type="term" value="P:negative regulation of bacterial-type flagellum-dependent cell motility"/>
    <property type="evidence" value="ECO:0007669"/>
    <property type="project" value="TreeGrafter"/>
</dbReference>
<gene>
    <name evidence="4" type="ORF">C1N32_01320</name>
</gene>
<dbReference type="GO" id="GO:0043709">
    <property type="term" value="P:cell adhesion involved in single-species biofilm formation"/>
    <property type="evidence" value="ECO:0007669"/>
    <property type="project" value="TreeGrafter"/>
</dbReference>
<feature type="transmembrane region" description="Helical" evidence="2">
    <location>
        <begin position="182"/>
        <end position="202"/>
    </location>
</feature>
<dbReference type="PANTHER" id="PTHR45138:SF6">
    <property type="entry name" value="DIGUANYLATE CYCLASE DGCN"/>
    <property type="match status" value="1"/>
</dbReference>
<keyword evidence="2" id="KW-0812">Transmembrane</keyword>
<keyword evidence="2" id="KW-1133">Transmembrane helix</keyword>
<feature type="transmembrane region" description="Helical" evidence="2">
    <location>
        <begin position="20"/>
        <end position="37"/>
    </location>
</feature>
<dbReference type="EMBL" id="POSK01000001">
    <property type="protein sequence ID" value="PNI06676.1"/>
    <property type="molecule type" value="Genomic_DNA"/>
</dbReference>
<organism evidence="4 5">
    <name type="scientific">Vibrio diazotrophicus</name>
    <dbReference type="NCBI Taxonomy" id="685"/>
    <lineage>
        <taxon>Bacteria</taxon>
        <taxon>Pseudomonadati</taxon>
        <taxon>Pseudomonadota</taxon>
        <taxon>Gammaproteobacteria</taxon>
        <taxon>Vibrionales</taxon>
        <taxon>Vibrionaceae</taxon>
        <taxon>Vibrio</taxon>
    </lineage>
</organism>
<dbReference type="Gene3D" id="3.30.70.270">
    <property type="match status" value="1"/>
</dbReference>
<dbReference type="PROSITE" id="PS50887">
    <property type="entry name" value="GGDEF"/>
    <property type="match status" value="1"/>
</dbReference>
<protein>
    <recommendedName>
        <fullName evidence="1">diguanylate cyclase</fullName>
        <ecNumber evidence="1">2.7.7.65</ecNumber>
    </recommendedName>
</protein>
<dbReference type="CDD" id="cd01949">
    <property type="entry name" value="GGDEF"/>
    <property type="match status" value="1"/>
</dbReference>
<dbReference type="InterPro" id="IPR050469">
    <property type="entry name" value="Diguanylate_Cyclase"/>
</dbReference>
<dbReference type="OrthoDB" id="5623595at2"/>
<dbReference type="SUPFAM" id="SSF55073">
    <property type="entry name" value="Nucleotide cyclase"/>
    <property type="match status" value="1"/>
</dbReference>
<name>A0A2J8I813_VIBDI</name>
<evidence type="ECO:0000259" key="3">
    <source>
        <dbReference type="PROSITE" id="PS50887"/>
    </source>
</evidence>
<dbReference type="Proteomes" id="UP000236449">
    <property type="component" value="Unassembled WGS sequence"/>
</dbReference>
<dbReference type="GO" id="GO:0052621">
    <property type="term" value="F:diguanylate cyclase activity"/>
    <property type="evidence" value="ECO:0007669"/>
    <property type="project" value="UniProtKB-EC"/>
</dbReference>
<proteinExistence type="predicted"/>
<dbReference type="AlphaFoldDB" id="A0A2J8I813"/>
<evidence type="ECO:0000313" key="5">
    <source>
        <dbReference type="Proteomes" id="UP000236449"/>
    </source>
</evidence>
<reference evidence="4 5" key="1">
    <citation type="submission" date="2018-01" db="EMBL/GenBank/DDBJ databases">
        <title>Draft genome sequences of six Vibrio diazotrophicus strains isolated from deep-sea sediments of the Baltic Sea.</title>
        <authorList>
            <person name="Castillo D."/>
            <person name="Vandieken V."/>
            <person name="Chiang O."/>
            <person name="Middelboe M."/>
        </authorList>
    </citation>
    <scope>NUCLEOTIDE SEQUENCE [LARGE SCALE GENOMIC DNA]</scope>
    <source>
        <strain evidence="4 5">60.27F</strain>
    </source>
</reference>
<accession>A0A2J8I813</accession>
<comment type="caution">
    <text evidence="4">The sequence shown here is derived from an EMBL/GenBank/DDBJ whole genome shotgun (WGS) entry which is preliminary data.</text>
</comment>
<keyword evidence="2" id="KW-0472">Membrane</keyword>
<dbReference type="Pfam" id="PF00990">
    <property type="entry name" value="GGDEF"/>
    <property type="match status" value="1"/>
</dbReference>
<evidence type="ECO:0000256" key="2">
    <source>
        <dbReference type="SAM" id="Phobius"/>
    </source>
</evidence>
<dbReference type="PANTHER" id="PTHR45138">
    <property type="entry name" value="REGULATORY COMPONENTS OF SENSORY TRANSDUCTION SYSTEM"/>
    <property type="match status" value="1"/>
</dbReference>
<dbReference type="RefSeq" id="WP_102965183.1">
    <property type="nucleotide sequence ID" value="NZ_POSK01000001.1"/>
</dbReference>